<reference evidence="12 13" key="1">
    <citation type="submission" date="2022-10" db="EMBL/GenBank/DDBJ databases">
        <title>paucibacter sp. hw8 Genome sequencing.</title>
        <authorList>
            <person name="Park S."/>
        </authorList>
    </citation>
    <scope>NUCLEOTIDE SEQUENCE [LARGE SCALE GENOMIC DNA]</scope>
    <source>
        <strain evidence="13">hw8</strain>
    </source>
</reference>
<evidence type="ECO:0000313" key="12">
    <source>
        <dbReference type="EMBL" id="MDC8786548.1"/>
    </source>
</evidence>
<evidence type="ECO:0000256" key="2">
    <source>
        <dbReference type="ARBA" id="ARBA00022475"/>
    </source>
</evidence>
<dbReference type="Pfam" id="PF03412">
    <property type="entry name" value="Peptidase_C39"/>
    <property type="match status" value="1"/>
</dbReference>
<dbReference type="InterPro" id="IPR027417">
    <property type="entry name" value="P-loop_NTPase"/>
</dbReference>
<protein>
    <submittedName>
        <fullName evidence="12">Peptidase domain-containing ABC transporter</fullName>
    </submittedName>
</protein>
<dbReference type="InterPro" id="IPR011527">
    <property type="entry name" value="ABC1_TM_dom"/>
</dbReference>
<keyword evidence="6 8" id="KW-1133">Transmembrane helix</keyword>
<dbReference type="SUPFAM" id="SSF52540">
    <property type="entry name" value="P-loop containing nucleoside triphosphate hydrolases"/>
    <property type="match status" value="1"/>
</dbReference>
<dbReference type="PANTHER" id="PTHR24221">
    <property type="entry name" value="ATP-BINDING CASSETTE SUB-FAMILY B"/>
    <property type="match status" value="1"/>
</dbReference>
<feature type="transmembrane region" description="Helical" evidence="8">
    <location>
        <begin position="213"/>
        <end position="231"/>
    </location>
</feature>
<dbReference type="Gene3D" id="3.90.70.10">
    <property type="entry name" value="Cysteine proteinases"/>
    <property type="match status" value="1"/>
</dbReference>
<dbReference type="RefSeq" id="WP_273597661.1">
    <property type="nucleotide sequence ID" value="NZ_JAQQXS010000014.1"/>
</dbReference>
<keyword evidence="2" id="KW-1003">Cell membrane</keyword>
<accession>A0ABT5KVZ1</accession>
<keyword evidence="4" id="KW-0547">Nucleotide-binding</keyword>
<evidence type="ECO:0000256" key="6">
    <source>
        <dbReference type="ARBA" id="ARBA00022989"/>
    </source>
</evidence>
<dbReference type="InterPro" id="IPR003439">
    <property type="entry name" value="ABC_transporter-like_ATP-bd"/>
</dbReference>
<evidence type="ECO:0000313" key="13">
    <source>
        <dbReference type="Proteomes" id="UP001219862"/>
    </source>
</evidence>
<dbReference type="InterPro" id="IPR033838">
    <property type="entry name" value="CvaB_peptidase"/>
</dbReference>
<evidence type="ECO:0000256" key="7">
    <source>
        <dbReference type="ARBA" id="ARBA00023136"/>
    </source>
</evidence>
<dbReference type="InterPro" id="IPR036640">
    <property type="entry name" value="ABC1_TM_sf"/>
</dbReference>
<dbReference type="CDD" id="cd18567">
    <property type="entry name" value="ABC_6TM_CvaB_RaxB_like"/>
    <property type="match status" value="1"/>
</dbReference>
<comment type="caution">
    <text evidence="12">The sequence shown here is derived from an EMBL/GenBank/DDBJ whole genome shotgun (WGS) entry which is preliminary data.</text>
</comment>
<dbReference type="Proteomes" id="UP001219862">
    <property type="component" value="Unassembled WGS sequence"/>
</dbReference>
<feature type="transmembrane region" description="Helical" evidence="8">
    <location>
        <begin position="300"/>
        <end position="330"/>
    </location>
</feature>
<gene>
    <name evidence="12" type="ORF">PRZ01_15265</name>
</gene>
<dbReference type="PROSITE" id="PS50893">
    <property type="entry name" value="ABC_TRANSPORTER_2"/>
    <property type="match status" value="1"/>
</dbReference>
<dbReference type="Gene3D" id="3.40.50.300">
    <property type="entry name" value="P-loop containing nucleotide triphosphate hydrolases"/>
    <property type="match status" value="1"/>
</dbReference>
<feature type="domain" description="Peptidase C39" evidence="11">
    <location>
        <begin position="27"/>
        <end position="146"/>
    </location>
</feature>
<evidence type="ECO:0000256" key="1">
    <source>
        <dbReference type="ARBA" id="ARBA00004651"/>
    </source>
</evidence>
<evidence type="ECO:0000256" key="4">
    <source>
        <dbReference type="ARBA" id="ARBA00022741"/>
    </source>
</evidence>
<keyword evidence="5" id="KW-0067">ATP-binding</keyword>
<feature type="domain" description="ABC transporter" evidence="9">
    <location>
        <begin position="503"/>
        <end position="728"/>
    </location>
</feature>
<dbReference type="CDD" id="cd02419">
    <property type="entry name" value="Peptidase_C39C"/>
    <property type="match status" value="1"/>
</dbReference>
<dbReference type="PROSITE" id="PS00211">
    <property type="entry name" value="ABC_TRANSPORTER_1"/>
    <property type="match status" value="1"/>
</dbReference>
<feature type="transmembrane region" description="Helical" evidence="8">
    <location>
        <begin position="179"/>
        <end position="201"/>
    </location>
</feature>
<dbReference type="PROSITE" id="PS50990">
    <property type="entry name" value="PEPTIDASE_C39"/>
    <property type="match status" value="1"/>
</dbReference>
<dbReference type="SUPFAM" id="SSF90123">
    <property type="entry name" value="ABC transporter transmembrane region"/>
    <property type="match status" value="1"/>
</dbReference>
<keyword evidence="13" id="KW-1185">Reference proteome</keyword>
<sequence>MNTLNTGLLKRLSLGWRGARGVPVILQTEGAECGLACLAMIASALGHHCDLRQLRSQFSLSLKGATMADLVRMAAQLGMSSRALRAEPEQLAQLNLPCILHWDFNHFVVLDAVRGDVVELIDPAHGRRRLPMAALSRHFTGVALELRASADFAPQPRPEPLHWRQLLGRITGLRRSMSLVLGLALTLELLNLLSPFLLQWVVDGVLVSADHDLLVTLCMGFGLLVLLQVGVGALRSWAVLFLSATLNVQWLSQVFAHLLRLPLAWFEKRQIGDIWSRFGSVQTIQRALSTQFAEALLDGAMVLVTLAMMAVYSLRLSAVALGAVACYALLRWSFFKPLREASEEALVHEARQNGHFLESLRGAQAIKLFNAQAERSARYANLVVEQMNAAIAIRRLDLWMGVGNKLLFGLERVAIIGLGASLVLSRELSVGMLFAFLAYKEQFSLRLANLIDKTVELSMLRLQGERLADIVLTPPEAAEQALGTQGTLPGQGAHPVTVVAASLELRQLAFRYADGEPWVIHDCNLLIEAGDSVAIIGPSGCGKTSLLKLMLGIHAPQSGEILVGGQPLQKMGTTAWRNCIGTVMQDDQLFAGSIADNISFFDPDADPAWVQECARMACVAEEIQAMPMGFQSLIGDMGHSLSGGQRQRVLLARALYKKPQFLFLDEATSALDVEKERQVNASLRGLNLTRIVIAHRPETIAAARRVIALQGGRVAQDLRSVPPTGFQA</sequence>
<comment type="subcellular location">
    <subcellularLocation>
        <location evidence="1">Cell membrane</location>
        <topology evidence="1">Multi-pass membrane protein</topology>
    </subcellularLocation>
</comment>
<name>A0ABT5KVZ1_9BURK</name>
<evidence type="ECO:0000259" key="9">
    <source>
        <dbReference type="PROSITE" id="PS50893"/>
    </source>
</evidence>
<dbReference type="EMBL" id="JAQQXS010000014">
    <property type="protein sequence ID" value="MDC8786548.1"/>
    <property type="molecule type" value="Genomic_DNA"/>
</dbReference>
<dbReference type="Pfam" id="PF00005">
    <property type="entry name" value="ABC_tran"/>
    <property type="match status" value="1"/>
</dbReference>
<dbReference type="InterPro" id="IPR017871">
    <property type="entry name" value="ABC_transporter-like_CS"/>
</dbReference>
<keyword evidence="3 8" id="KW-0812">Transmembrane</keyword>
<dbReference type="SMART" id="SM00382">
    <property type="entry name" value="AAA"/>
    <property type="match status" value="1"/>
</dbReference>
<dbReference type="Pfam" id="PF00664">
    <property type="entry name" value="ABC_membrane"/>
    <property type="match status" value="1"/>
</dbReference>
<dbReference type="PROSITE" id="PS50929">
    <property type="entry name" value="ABC_TM1F"/>
    <property type="match status" value="1"/>
</dbReference>
<proteinExistence type="predicted"/>
<keyword evidence="7 8" id="KW-0472">Membrane</keyword>
<dbReference type="InterPro" id="IPR005074">
    <property type="entry name" value="Peptidase_C39"/>
</dbReference>
<dbReference type="PANTHER" id="PTHR24221:SF606">
    <property type="entry name" value="COLICIN V SECRETION-PROCESSING ATP-BINDING PROTEIN"/>
    <property type="match status" value="1"/>
</dbReference>
<dbReference type="InterPro" id="IPR003593">
    <property type="entry name" value="AAA+_ATPase"/>
</dbReference>
<evidence type="ECO:0000259" key="11">
    <source>
        <dbReference type="PROSITE" id="PS50990"/>
    </source>
</evidence>
<evidence type="ECO:0000256" key="8">
    <source>
        <dbReference type="SAM" id="Phobius"/>
    </source>
</evidence>
<evidence type="ECO:0000256" key="3">
    <source>
        <dbReference type="ARBA" id="ARBA00022692"/>
    </source>
</evidence>
<dbReference type="Gene3D" id="1.20.1560.10">
    <property type="entry name" value="ABC transporter type 1, transmembrane domain"/>
    <property type="match status" value="1"/>
</dbReference>
<dbReference type="InterPro" id="IPR039421">
    <property type="entry name" value="Type_1_exporter"/>
</dbReference>
<feature type="domain" description="ABC transmembrane type-1" evidence="10">
    <location>
        <begin position="179"/>
        <end position="459"/>
    </location>
</feature>
<evidence type="ECO:0000256" key="5">
    <source>
        <dbReference type="ARBA" id="ARBA00022840"/>
    </source>
</evidence>
<organism evidence="12 13">
    <name type="scientific">Roseateles koreensis</name>
    <dbReference type="NCBI Taxonomy" id="2987526"/>
    <lineage>
        <taxon>Bacteria</taxon>
        <taxon>Pseudomonadati</taxon>
        <taxon>Pseudomonadota</taxon>
        <taxon>Betaproteobacteria</taxon>
        <taxon>Burkholderiales</taxon>
        <taxon>Sphaerotilaceae</taxon>
        <taxon>Roseateles</taxon>
    </lineage>
</organism>
<evidence type="ECO:0000259" key="10">
    <source>
        <dbReference type="PROSITE" id="PS50929"/>
    </source>
</evidence>